<reference evidence="1 3" key="1">
    <citation type="journal article" date="2012" name="Nature">
        <title>Algal genomes reveal evolutionary mosaicism and the fate of nucleomorphs.</title>
        <authorList>
            <consortium name="DOE Joint Genome Institute"/>
            <person name="Curtis B.A."/>
            <person name="Tanifuji G."/>
            <person name="Burki F."/>
            <person name="Gruber A."/>
            <person name="Irimia M."/>
            <person name="Maruyama S."/>
            <person name="Arias M.C."/>
            <person name="Ball S.G."/>
            <person name="Gile G.H."/>
            <person name="Hirakawa Y."/>
            <person name="Hopkins J.F."/>
            <person name="Kuo A."/>
            <person name="Rensing S.A."/>
            <person name="Schmutz J."/>
            <person name="Symeonidi A."/>
            <person name="Elias M."/>
            <person name="Eveleigh R.J."/>
            <person name="Herman E.K."/>
            <person name="Klute M.J."/>
            <person name="Nakayama T."/>
            <person name="Obornik M."/>
            <person name="Reyes-Prieto A."/>
            <person name="Armbrust E.V."/>
            <person name="Aves S.J."/>
            <person name="Beiko R.G."/>
            <person name="Coutinho P."/>
            <person name="Dacks J.B."/>
            <person name="Durnford D.G."/>
            <person name="Fast N.M."/>
            <person name="Green B.R."/>
            <person name="Grisdale C.J."/>
            <person name="Hempel F."/>
            <person name="Henrissat B."/>
            <person name="Hoppner M.P."/>
            <person name="Ishida K."/>
            <person name="Kim E."/>
            <person name="Koreny L."/>
            <person name="Kroth P.G."/>
            <person name="Liu Y."/>
            <person name="Malik S.B."/>
            <person name="Maier U.G."/>
            <person name="McRose D."/>
            <person name="Mock T."/>
            <person name="Neilson J.A."/>
            <person name="Onodera N.T."/>
            <person name="Poole A.M."/>
            <person name="Pritham E.J."/>
            <person name="Richards T.A."/>
            <person name="Rocap G."/>
            <person name="Roy S.W."/>
            <person name="Sarai C."/>
            <person name="Schaack S."/>
            <person name="Shirato S."/>
            <person name="Slamovits C.H."/>
            <person name="Spencer D.F."/>
            <person name="Suzuki S."/>
            <person name="Worden A.Z."/>
            <person name="Zauner S."/>
            <person name="Barry K."/>
            <person name="Bell C."/>
            <person name="Bharti A.K."/>
            <person name="Crow J.A."/>
            <person name="Grimwood J."/>
            <person name="Kramer R."/>
            <person name="Lindquist E."/>
            <person name="Lucas S."/>
            <person name="Salamov A."/>
            <person name="McFadden G.I."/>
            <person name="Lane C.E."/>
            <person name="Keeling P.J."/>
            <person name="Gray M.W."/>
            <person name="Grigoriev I.V."/>
            <person name="Archibald J.M."/>
        </authorList>
    </citation>
    <scope>NUCLEOTIDE SEQUENCE</scope>
    <source>
        <strain evidence="1 3">CCMP2712</strain>
    </source>
</reference>
<sequence length="160" mass="17827">MQAMKFKRVESKLKQEEEESVEVGLHIYVSRRDDLSTVFRALQLAVTSGELNRQLAIRGFVGSPLPIRVGLYRQARGFSPAGSCELNCHRDCGSFPLQPCAPRVVIGDQFIGETSIVSFDRKQPVEILPGREGNAQLHFRYTLDGTEPSCGKLECDVLKC</sequence>
<accession>L1J2A1</accession>
<gene>
    <name evidence="1" type="ORF">GUITHDRAFT_164067</name>
</gene>
<dbReference type="Proteomes" id="UP000011087">
    <property type="component" value="Unassembled WGS sequence"/>
</dbReference>
<dbReference type="AlphaFoldDB" id="L1J2A1"/>
<feature type="non-terminal residue" evidence="1">
    <location>
        <position position="1"/>
    </location>
</feature>
<keyword evidence="3" id="KW-1185">Reference proteome</keyword>
<evidence type="ECO:0000313" key="2">
    <source>
        <dbReference type="EnsemblProtists" id="EKX42653"/>
    </source>
</evidence>
<dbReference type="RefSeq" id="XP_005829633.1">
    <property type="nucleotide sequence ID" value="XM_005829576.1"/>
</dbReference>
<reference evidence="2" key="3">
    <citation type="submission" date="2016-03" db="UniProtKB">
        <authorList>
            <consortium name="EnsemblProtists"/>
        </authorList>
    </citation>
    <scope>IDENTIFICATION</scope>
</reference>
<dbReference type="KEGG" id="gtt:GUITHDRAFT_164067"/>
<dbReference type="GeneID" id="17299312"/>
<dbReference type="EnsemblProtists" id="EKX42653">
    <property type="protein sequence ID" value="EKX42653"/>
    <property type="gene ID" value="GUITHDRAFT_164067"/>
</dbReference>
<dbReference type="PaxDb" id="55529-EKX42653"/>
<dbReference type="HOGENOM" id="CLU_1656737_0_0_1"/>
<evidence type="ECO:0000313" key="3">
    <source>
        <dbReference type="Proteomes" id="UP000011087"/>
    </source>
</evidence>
<proteinExistence type="predicted"/>
<evidence type="ECO:0000313" key="1">
    <source>
        <dbReference type="EMBL" id="EKX42653.1"/>
    </source>
</evidence>
<dbReference type="EMBL" id="JH993015">
    <property type="protein sequence ID" value="EKX42653.1"/>
    <property type="molecule type" value="Genomic_DNA"/>
</dbReference>
<name>L1J2A1_GUITC</name>
<protein>
    <submittedName>
        <fullName evidence="1 2">Uncharacterized protein</fullName>
    </submittedName>
</protein>
<reference evidence="3" key="2">
    <citation type="submission" date="2012-11" db="EMBL/GenBank/DDBJ databases">
        <authorList>
            <person name="Kuo A."/>
            <person name="Curtis B.A."/>
            <person name="Tanifuji G."/>
            <person name="Burki F."/>
            <person name="Gruber A."/>
            <person name="Irimia M."/>
            <person name="Maruyama S."/>
            <person name="Arias M.C."/>
            <person name="Ball S.G."/>
            <person name="Gile G.H."/>
            <person name="Hirakawa Y."/>
            <person name="Hopkins J.F."/>
            <person name="Rensing S.A."/>
            <person name="Schmutz J."/>
            <person name="Symeonidi A."/>
            <person name="Elias M."/>
            <person name="Eveleigh R.J."/>
            <person name="Herman E.K."/>
            <person name="Klute M.J."/>
            <person name="Nakayama T."/>
            <person name="Obornik M."/>
            <person name="Reyes-Prieto A."/>
            <person name="Armbrust E.V."/>
            <person name="Aves S.J."/>
            <person name="Beiko R.G."/>
            <person name="Coutinho P."/>
            <person name="Dacks J.B."/>
            <person name="Durnford D.G."/>
            <person name="Fast N.M."/>
            <person name="Green B.R."/>
            <person name="Grisdale C."/>
            <person name="Hempe F."/>
            <person name="Henrissat B."/>
            <person name="Hoppner M.P."/>
            <person name="Ishida K.-I."/>
            <person name="Kim E."/>
            <person name="Koreny L."/>
            <person name="Kroth P.G."/>
            <person name="Liu Y."/>
            <person name="Malik S.-B."/>
            <person name="Maier U.G."/>
            <person name="McRose D."/>
            <person name="Mock T."/>
            <person name="Neilson J.A."/>
            <person name="Onodera N.T."/>
            <person name="Poole A.M."/>
            <person name="Pritham E.J."/>
            <person name="Richards T.A."/>
            <person name="Rocap G."/>
            <person name="Roy S.W."/>
            <person name="Sarai C."/>
            <person name="Schaack S."/>
            <person name="Shirato S."/>
            <person name="Slamovits C.H."/>
            <person name="Spencer D.F."/>
            <person name="Suzuki S."/>
            <person name="Worden A.Z."/>
            <person name="Zauner S."/>
            <person name="Barry K."/>
            <person name="Bell C."/>
            <person name="Bharti A.K."/>
            <person name="Crow J.A."/>
            <person name="Grimwood J."/>
            <person name="Kramer R."/>
            <person name="Lindquist E."/>
            <person name="Lucas S."/>
            <person name="Salamov A."/>
            <person name="McFadden G.I."/>
            <person name="Lane C.E."/>
            <person name="Keeling P.J."/>
            <person name="Gray M.W."/>
            <person name="Grigoriev I.V."/>
            <person name="Archibald J.M."/>
        </authorList>
    </citation>
    <scope>NUCLEOTIDE SEQUENCE</scope>
    <source>
        <strain evidence="3">CCMP2712</strain>
    </source>
</reference>
<organism evidence="1">
    <name type="scientific">Guillardia theta (strain CCMP2712)</name>
    <name type="common">Cryptophyte</name>
    <dbReference type="NCBI Taxonomy" id="905079"/>
    <lineage>
        <taxon>Eukaryota</taxon>
        <taxon>Cryptophyceae</taxon>
        <taxon>Pyrenomonadales</taxon>
        <taxon>Geminigeraceae</taxon>
        <taxon>Guillardia</taxon>
    </lineage>
</organism>